<dbReference type="EMBL" id="JAYXHS010000001">
    <property type="protein sequence ID" value="MEC5385891.1"/>
    <property type="molecule type" value="Genomic_DNA"/>
</dbReference>
<dbReference type="EC" id="4.3.1.7" evidence="5"/>
<sequence length="266" mass="28572">MSTFVEDAWQSLRSFTDARIAQGRSGASLPTAPMLAFQLAHARARDAVHLPLDVQGLRTALGDLEVVEVASAAASRDIYLRRPDLGRRLDDSSRARLETRTAPELPYDVVFVLADGLSALATQQHAAAVSLLARAALAGKGWHIGPLVIAKQARVALGDEIGELLGARQVAMLIGERPGLSAADSLGIYLTWTPRVGRKDAERNCISNIRPAGGLSYEQAAHKLLWLMGEARARRLTGVALKDESDAETELETRPVSEALPERGEG</sequence>
<comment type="function">
    <text evidence="5">Catalyzes the deamination of various vicinal amino-alcohols to oxo compounds. Allows this organism to utilize ethanolamine as the sole source of nitrogen and carbon in the presence of external vitamin B12.</text>
</comment>
<dbReference type="InterPro" id="IPR009246">
    <property type="entry name" value="EutC"/>
</dbReference>
<dbReference type="Pfam" id="PF05985">
    <property type="entry name" value="EutC"/>
    <property type="match status" value="1"/>
</dbReference>
<dbReference type="Proteomes" id="UP001331561">
    <property type="component" value="Unassembled WGS sequence"/>
</dbReference>
<dbReference type="GO" id="GO:0008851">
    <property type="term" value="F:ethanolamine ammonia-lyase activity"/>
    <property type="evidence" value="ECO:0007669"/>
    <property type="project" value="UniProtKB-EC"/>
</dbReference>
<keyword evidence="2 5" id="KW-0456">Lyase</keyword>
<feature type="binding site" evidence="5">
    <location>
        <position position="176"/>
    </location>
    <ligand>
        <name>adenosylcob(III)alamin</name>
        <dbReference type="ChEBI" id="CHEBI:18408"/>
    </ligand>
</feature>
<evidence type="ECO:0000256" key="1">
    <source>
        <dbReference type="ARBA" id="ARBA00022628"/>
    </source>
</evidence>
<dbReference type="PANTHER" id="PTHR39330:SF1">
    <property type="entry name" value="ETHANOLAMINE AMMONIA-LYASE SMALL SUBUNIT"/>
    <property type="match status" value="1"/>
</dbReference>
<dbReference type="PANTHER" id="PTHR39330">
    <property type="entry name" value="ETHANOLAMINE AMMONIA-LYASE LIGHT CHAIN"/>
    <property type="match status" value="1"/>
</dbReference>
<reference evidence="7 8" key="1">
    <citation type="submission" date="2024-01" db="EMBL/GenBank/DDBJ databases">
        <title>Uliginosibacterium soil sp. nov.</title>
        <authorList>
            <person name="Lv Y."/>
        </authorList>
    </citation>
    <scope>NUCLEOTIDE SEQUENCE [LARGE SCALE GENOMIC DNA]</scope>
    <source>
        <strain evidence="7 8">H3</strain>
    </source>
</reference>
<comment type="caution">
    <text evidence="7">The sequence shown here is derived from an EMBL/GenBank/DDBJ whole genome shotgun (WGS) entry which is preliminary data.</text>
</comment>
<keyword evidence="3 5" id="KW-0170">Cobalt</keyword>
<dbReference type="HAMAP" id="MF_00601">
    <property type="entry name" value="EutC"/>
    <property type="match status" value="1"/>
</dbReference>
<keyword evidence="1 5" id="KW-0846">Cobalamin</keyword>
<evidence type="ECO:0000256" key="2">
    <source>
        <dbReference type="ARBA" id="ARBA00023239"/>
    </source>
</evidence>
<proteinExistence type="inferred from homology"/>
<dbReference type="Gene3D" id="1.10.30.40">
    <property type="entry name" value="Ethanolamine ammonia-lyase light chain (EutC), N-terminal domain"/>
    <property type="match status" value="1"/>
</dbReference>
<evidence type="ECO:0000256" key="4">
    <source>
        <dbReference type="ARBA" id="ARBA00024446"/>
    </source>
</evidence>
<gene>
    <name evidence="5 7" type="primary">eutC</name>
    <name evidence="7" type="ORF">VVD49_09155</name>
</gene>
<dbReference type="RefSeq" id="WP_327598835.1">
    <property type="nucleotide sequence ID" value="NZ_JAYXHS010000001.1"/>
</dbReference>
<dbReference type="Gene3D" id="3.40.50.11240">
    <property type="entry name" value="Ethanolamine ammonia-lyase light chain (EutC)"/>
    <property type="match status" value="1"/>
</dbReference>
<comment type="subcellular location">
    <subcellularLocation>
        <location evidence="5">Bacterial microcompartment</location>
    </subcellularLocation>
</comment>
<feature type="binding site" evidence="5">
    <location>
        <position position="205"/>
    </location>
    <ligand>
        <name>adenosylcob(III)alamin</name>
        <dbReference type="ChEBI" id="CHEBI:18408"/>
    </ligand>
</feature>
<dbReference type="PIRSF" id="PIRSF018982">
    <property type="entry name" value="EutC"/>
    <property type="match status" value="1"/>
</dbReference>
<comment type="catalytic activity">
    <reaction evidence="5">
        <text>ethanolamine = acetaldehyde + NH4(+)</text>
        <dbReference type="Rhea" id="RHEA:15313"/>
        <dbReference type="ChEBI" id="CHEBI:15343"/>
        <dbReference type="ChEBI" id="CHEBI:28938"/>
        <dbReference type="ChEBI" id="CHEBI:57603"/>
        <dbReference type="EC" id="4.3.1.7"/>
    </reaction>
</comment>
<comment type="pathway">
    <text evidence="5">Amine and polyamine degradation; ethanolamine degradation.</text>
</comment>
<name>A0ABU6K2H8_9RHOO</name>
<evidence type="ECO:0000256" key="5">
    <source>
        <dbReference type="HAMAP-Rule" id="MF_00601"/>
    </source>
</evidence>
<comment type="similarity">
    <text evidence="5">Belongs to the EutC family.</text>
</comment>
<dbReference type="InterPro" id="IPR042255">
    <property type="entry name" value="EutC_N"/>
</dbReference>
<keyword evidence="4 5" id="KW-1283">Bacterial microcompartment</keyword>
<evidence type="ECO:0000313" key="8">
    <source>
        <dbReference type="Proteomes" id="UP001331561"/>
    </source>
</evidence>
<comment type="subunit">
    <text evidence="5">The basic unit is a heterodimer which dimerizes to form tetramers. The heterotetramers trimerize; 6 large subunits form a core ring with 6 small subunits projecting outwards.</text>
</comment>
<feature type="region of interest" description="Disordered" evidence="6">
    <location>
        <begin position="242"/>
        <end position="266"/>
    </location>
</feature>
<protein>
    <recommendedName>
        <fullName evidence="5">Ethanolamine ammonia-lyase small subunit</fullName>
        <shortName evidence="5">EAL small subunit</shortName>
        <ecNumber evidence="5">4.3.1.7</ecNumber>
    </recommendedName>
</protein>
<evidence type="ECO:0000256" key="3">
    <source>
        <dbReference type="ARBA" id="ARBA00023285"/>
    </source>
</evidence>
<evidence type="ECO:0000313" key="7">
    <source>
        <dbReference type="EMBL" id="MEC5385891.1"/>
    </source>
</evidence>
<dbReference type="InterPro" id="IPR042251">
    <property type="entry name" value="EutC_C"/>
</dbReference>
<dbReference type="NCBIfam" id="NF003971">
    <property type="entry name" value="PRK05465.1"/>
    <property type="match status" value="1"/>
</dbReference>
<keyword evidence="8" id="KW-1185">Reference proteome</keyword>
<comment type="cofactor">
    <cofactor evidence="5">
        <name>adenosylcob(III)alamin</name>
        <dbReference type="ChEBI" id="CHEBI:18408"/>
    </cofactor>
    <text evidence="5">Binds between the large and small subunits.</text>
</comment>
<feature type="compositionally biased region" description="Basic and acidic residues" evidence="6">
    <location>
        <begin position="251"/>
        <end position="266"/>
    </location>
</feature>
<organism evidence="7 8">
    <name type="scientific">Uliginosibacterium silvisoli</name>
    <dbReference type="NCBI Taxonomy" id="3114758"/>
    <lineage>
        <taxon>Bacteria</taxon>
        <taxon>Pseudomonadati</taxon>
        <taxon>Pseudomonadota</taxon>
        <taxon>Betaproteobacteria</taxon>
        <taxon>Rhodocyclales</taxon>
        <taxon>Zoogloeaceae</taxon>
        <taxon>Uliginosibacterium</taxon>
    </lineage>
</organism>
<evidence type="ECO:0000256" key="6">
    <source>
        <dbReference type="SAM" id="MobiDB-lite"/>
    </source>
</evidence>
<accession>A0ABU6K2H8</accession>
<feature type="binding site" evidence="5">
    <location>
        <position position="155"/>
    </location>
    <ligand>
        <name>adenosylcob(III)alamin</name>
        <dbReference type="ChEBI" id="CHEBI:18408"/>
    </ligand>
</feature>